<accession>A0A6J4SDM8</accession>
<feature type="compositionally biased region" description="Basic and acidic residues" evidence="1">
    <location>
        <begin position="12"/>
        <end position="26"/>
    </location>
</feature>
<organism evidence="2">
    <name type="scientific">uncultured Sphingomonas sp</name>
    <dbReference type="NCBI Taxonomy" id="158754"/>
    <lineage>
        <taxon>Bacteria</taxon>
        <taxon>Pseudomonadati</taxon>
        <taxon>Pseudomonadota</taxon>
        <taxon>Alphaproteobacteria</taxon>
        <taxon>Sphingomonadales</taxon>
        <taxon>Sphingomonadaceae</taxon>
        <taxon>Sphingomonas</taxon>
        <taxon>environmental samples</taxon>
    </lineage>
</organism>
<feature type="region of interest" description="Disordered" evidence="1">
    <location>
        <begin position="1"/>
        <end position="29"/>
    </location>
</feature>
<protein>
    <submittedName>
        <fullName evidence="2">Uncharacterized protein</fullName>
    </submittedName>
</protein>
<name>A0A6J4SDM8_9SPHN</name>
<reference evidence="2" key="1">
    <citation type="submission" date="2020-02" db="EMBL/GenBank/DDBJ databases">
        <authorList>
            <person name="Meier V. D."/>
        </authorList>
    </citation>
    <scope>NUCLEOTIDE SEQUENCE</scope>
    <source>
        <strain evidence="2">AVDCRST_MAG09</strain>
    </source>
</reference>
<dbReference type="EMBL" id="CADCVZ010000001">
    <property type="protein sequence ID" value="CAA9489002.1"/>
    <property type="molecule type" value="Genomic_DNA"/>
</dbReference>
<evidence type="ECO:0000313" key="2">
    <source>
        <dbReference type="EMBL" id="CAA9489002.1"/>
    </source>
</evidence>
<sequence>MKPETSGVAGRLHPDRRQENPADLRAIDSAGLRWAEDRASRMEPMLHNEHRHHHLHRPYGSGAPNDPELDSIVHKAASVCRTSMALISFVDEQRR</sequence>
<proteinExistence type="predicted"/>
<evidence type="ECO:0000256" key="1">
    <source>
        <dbReference type="SAM" id="MobiDB-lite"/>
    </source>
</evidence>
<dbReference type="AlphaFoldDB" id="A0A6J4SDM8"/>
<gene>
    <name evidence="2" type="ORF">AVDCRST_MAG09-720</name>
</gene>